<feature type="signal peptide" evidence="3">
    <location>
        <begin position="1"/>
        <end position="32"/>
    </location>
</feature>
<evidence type="ECO:0000313" key="4">
    <source>
        <dbReference type="EMBL" id="KAK7529839.1"/>
    </source>
</evidence>
<accession>A0ABR1L3P1</accession>
<sequence length="275" mass="29708">MGQYRSCSCGSPRAGPTILLVLLFLFTYPASSENSNYFSFPLLAASIPTVHNGDTVNVTWKSHTAQASLNHWCNQALLEEIDGLSGDGHHVFTVNTSWTGPCHFQYVNSADTSDYIDSGALDITNSKATPAVTWVPSAIGTACGVQTVTSTLSAGQKVTATTTIFSVVTASASICPKHRLSEGAGIGIGIAVGAAGVGLMTAVVWMLMRRRQRRQQQQHIQLDERKPEDIKSPFYGFELNDRAVPMELDPNHRPAEMSSTPKLREQSRTGSGNFF</sequence>
<keyword evidence="2" id="KW-0812">Transmembrane</keyword>
<keyword evidence="2" id="KW-1133">Transmembrane helix</keyword>
<dbReference type="RefSeq" id="XP_066650205.1">
    <property type="nucleotide sequence ID" value="XM_066801886.1"/>
</dbReference>
<feature type="region of interest" description="Disordered" evidence="1">
    <location>
        <begin position="247"/>
        <end position="275"/>
    </location>
</feature>
<keyword evidence="3" id="KW-0732">Signal</keyword>
<evidence type="ECO:0000256" key="3">
    <source>
        <dbReference type="SAM" id="SignalP"/>
    </source>
</evidence>
<protein>
    <submittedName>
        <fullName evidence="4">Uncharacterized protein</fullName>
    </submittedName>
</protein>
<reference evidence="4 5" key="1">
    <citation type="submission" date="2024-04" db="EMBL/GenBank/DDBJ databases">
        <title>Phyllosticta paracitricarpa is synonymous to the EU quarantine fungus P. citricarpa based on phylogenomic analyses.</title>
        <authorList>
            <consortium name="Lawrence Berkeley National Laboratory"/>
            <person name="Van ingen-buijs V.A."/>
            <person name="Van westerhoven A.C."/>
            <person name="Haridas S."/>
            <person name="Skiadas P."/>
            <person name="Martin F."/>
            <person name="Groenewald J.Z."/>
            <person name="Crous P.W."/>
            <person name="Seidl M.F."/>
        </authorList>
    </citation>
    <scope>NUCLEOTIDE SEQUENCE [LARGE SCALE GENOMIC DNA]</scope>
    <source>
        <strain evidence="4 5">CPC 17464</strain>
    </source>
</reference>
<organism evidence="4 5">
    <name type="scientific">Phyllosticta citribraziliensis</name>
    <dbReference type="NCBI Taxonomy" id="989973"/>
    <lineage>
        <taxon>Eukaryota</taxon>
        <taxon>Fungi</taxon>
        <taxon>Dikarya</taxon>
        <taxon>Ascomycota</taxon>
        <taxon>Pezizomycotina</taxon>
        <taxon>Dothideomycetes</taxon>
        <taxon>Dothideomycetes incertae sedis</taxon>
        <taxon>Botryosphaeriales</taxon>
        <taxon>Phyllostictaceae</taxon>
        <taxon>Phyllosticta</taxon>
    </lineage>
</organism>
<feature type="chain" id="PRO_5047324776" evidence="3">
    <location>
        <begin position="33"/>
        <end position="275"/>
    </location>
</feature>
<proteinExistence type="predicted"/>
<evidence type="ECO:0000313" key="5">
    <source>
        <dbReference type="Proteomes" id="UP001360953"/>
    </source>
</evidence>
<gene>
    <name evidence="4" type="ORF">J3D65DRAFT_641410</name>
</gene>
<keyword evidence="2" id="KW-0472">Membrane</keyword>
<keyword evidence="5" id="KW-1185">Reference proteome</keyword>
<name>A0ABR1L3P1_9PEZI</name>
<dbReference type="EMBL" id="JBBPEH010000015">
    <property type="protein sequence ID" value="KAK7529839.1"/>
    <property type="molecule type" value="Genomic_DNA"/>
</dbReference>
<evidence type="ECO:0000256" key="1">
    <source>
        <dbReference type="SAM" id="MobiDB-lite"/>
    </source>
</evidence>
<dbReference type="Proteomes" id="UP001360953">
    <property type="component" value="Unassembled WGS sequence"/>
</dbReference>
<evidence type="ECO:0000256" key="2">
    <source>
        <dbReference type="SAM" id="Phobius"/>
    </source>
</evidence>
<feature type="transmembrane region" description="Helical" evidence="2">
    <location>
        <begin position="184"/>
        <end position="208"/>
    </location>
</feature>
<comment type="caution">
    <text evidence="4">The sequence shown here is derived from an EMBL/GenBank/DDBJ whole genome shotgun (WGS) entry which is preliminary data.</text>
</comment>
<dbReference type="GeneID" id="92034792"/>